<organism evidence="3 4">
    <name type="scientific">Seminavis robusta</name>
    <dbReference type="NCBI Taxonomy" id="568900"/>
    <lineage>
        <taxon>Eukaryota</taxon>
        <taxon>Sar</taxon>
        <taxon>Stramenopiles</taxon>
        <taxon>Ochrophyta</taxon>
        <taxon>Bacillariophyta</taxon>
        <taxon>Bacillariophyceae</taxon>
        <taxon>Bacillariophycidae</taxon>
        <taxon>Naviculales</taxon>
        <taxon>Naviculaceae</taxon>
        <taxon>Seminavis</taxon>
    </lineage>
</organism>
<evidence type="ECO:0000256" key="2">
    <source>
        <dbReference type="SAM" id="MobiDB-lite"/>
    </source>
</evidence>
<dbReference type="Proteomes" id="UP001153069">
    <property type="component" value="Unassembled WGS sequence"/>
</dbReference>
<feature type="region of interest" description="Disordered" evidence="2">
    <location>
        <begin position="32"/>
        <end position="68"/>
    </location>
</feature>
<gene>
    <name evidence="3" type="ORF">SEMRO_2733_G335810.1</name>
</gene>
<dbReference type="AlphaFoldDB" id="A0A9N8F228"/>
<reference evidence="3" key="1">
    <citation type="submission" date="2020-06" db="EMBL/GenBank/DDBJ databases">
        <authorList>
            <consortium name="Plant Systems Biology data submission"/>
        </authorList>
    </citation>
    <scope>NUCLEOTIDE SEQUENCE</scope>
    <source>
        <strain evidence="3">D6</strain>
    </source>
</reference>
<accession>A0A9N8F228</accession>
<feature type="compositionally biased region" description="Acidic residues" evidence="2">
    <location>
        <begin position="285"/>
        <end position="297"/>
    </location>
</feature>
<keyword evidence="1" id="KW-0175">Coiled coil</keyword>
<feature type="coiled-coil region" evidence="1">
    <location>
        <begin position="142"/>
        <end position="186"/>
    </location>
</feature>
<name>A0A9N8F228_9STRA</name>
<feature type="compositionally biased region" description="Basic and acidic residues" evidence="2">
    <location>
        <begin position="259"/>
        <end position="268"/>
    </location>
</feature>
<evidence type="ECO:0000313" key="3">
    <source>
        <dbReference type="EMBL" id="CAB9530074.1"/>
    </source>
</evidence>
<keyword evidence="4" id="KW-1185">Reference proteome</keyword>
<protein>
    <submittedName>
        <fullName evidence="3">Uncharacterized protein</fullName>
    </submittedName>
</protein>
<proteinExistence type="predicted"/>
<comment type="caution">
    <text evidence="3">The sequence shown here is derived from an EMBL/GenBank/DDBJ whole genome shotgun (WGS) entry which is preliminary data.</text>
</comment>
<sequence>MWDREEERARLLEMGGDPSFLMDEASALEAVGGDPFFLPHNTIDEPQLPSNNNDNDNIDEDKEDNTKQDWFDIGRQMAKQLLEEDQEDEEKDYHGTSGIARRRKEFRRLRSYKANNNDRAGTSPIVGSGSFSDIGTNLGGPVSIQQQALSQVQDNIQKLQEQLLLLQEQQTNLQSELATAQEAHEQSIQSQNAMLQAFGGASAATATDTPSTKSKEPYYSALEGDTFDNQRDELEALGGDPFFLVDSDDDTEDIQALESETKKLDDTQKQPNKALLKSKLTNEPQETESLTDEEELLEVGGDPAFLDSYDETDSKAYNMELMRDEVLELGGDPFFLEAPKDNAIDTEVAPNDALEPMASSSDNKDRDPSFLLNLVQKQQKTQQKQEEKTEEIQATSVALEIKTKVDDSTQKPRGLQKSKLTNEPQEKESFTDEEQLLEVGGDPAFLDSYDATNDDSKAYDMELRREEILELGGDPSFL</sequence>
<evidence type="ECO:0000313" key="4">
    <source>
        <dbReference type="Proteomes" id="UP001153069"/>
    </source>
</evidence>
<feature type="compositionally biased region" description="Basic and acidic residues" evidence="2">
    <location>
        <begin position="401"/>
        <end position="410"/>
    </location>
</feature>
<feature type="region of interest" description="Disordered" evidence="2">
    <location>
        <begin position="259"/>
        <end position="311"/>
    </location>
</feature>
<dbReference type="EMBL" id="CAICTM010002731">
    <property type="protein sequence ID" value="CAB9530074.1"/>
    <property type="molecule type" value="Genomic_DNA"/>
</dbReference>
<evidence type="ECO:0000256" key="1">
    <source>
        <dbReference type="SAM" id="Coils"/>
    </source>
</evidence>
<feature type="region of interest" description="Disordered" evidence="2">
    <location>
        <begin position="341"/>
        <end position="434"/>
    </location>
</feature>